<dbReference type="GO" id="GO:0005524">
    <property type="term" value="F:ATP binding"/>
    <property type="evidence" value="ECO:0007669"/>
    <property type="project" value="UniProtKB-KW"/>
</dbReference>
<dbReference type="PANTHER" id="PTHR23293">
    <property type="entry name" value="FAD SYNTHETASE-RELATED FMN ADENYLYLTRANSFERASE"/>
    <property type="match status" value="1"/>
</dbReference>
<keyword evidence="8" id="KW-0274">FAD</keyword>
<sequence>MNLSATLNSIYRLASTNTPLGRKVYLSLEVIQLSIDIYGFDLTSLSFNGGKDCTVTLFLILAALNINKNVSDQTTTILSLEFFKDQTNLFERLNLAFRNSACTDSSYTKPKDLSIESSTFSKAQLTSLQRNDSKYELSAEVFDELCSILNVRFLELFEGTESIKDLFYNTKVSHFIFNYDSLYSSKIDLSALTQIKALYVKNNSVFPEVSEFIKAITDNCKLDLDVISNSMKEALFEYKKINPHCQAFYIGTRRDDPAGNYSDYFKLCDPGWPQYMRICPVFDWSYKDIWSFIIENDIPRCSMYDKGYTSIGDIEHTTTNPDLLINGSYKPAWLLSDSTLERNGRI</sequence>
<dbReference type="Pfam" id="PF01507">
    <property type="entry name" value="PAPS_reduct"/>
    <property type="match status" value="1"/>
</dbReference>
<evidence type="ECO:0000256" key="2">
    <source>
        <dbReference type="ARBA" id="ARBA00012393"/>
    </source>
</evidence>
<protein>
    <recommendedName>
        <fullName evidence="2">FAD synthase</fullName>
        <ecNumber evidence="2">2.7.7.2</ecNumber>
    </recommendedName>
    <alternativeName>
        <fullName evidence="10">FAD pyrophosphorylase</fullName>
    </alternativeName>
    <alternativeName>
        <fullName evidence="11">FMN adenylyltransferase</fullName>
    </alternativeName>
</protein>
<comment type="pathway">
    <text evidence="1">Cofactor biosynthesis; FAD biosynthesis; FAD from FMN: step 1/1.</text>
</comment>
<keyword evidence="7" id="KW-0547">Nucleotide-binding</keyword>
<keyword evidence="6" id="KW-0548">Nucleotidyltransferase</keyword>
<organism evidence="14 15">
    <name type="scientific">Smittium simulii</name>
    <dbReference type="NCBI Taxonomy" id="133385"/>
    <lineage>
        <taxon>Eukaryota</taxon>
        <taxon>Fungi</taxon>
        <taxon>Fungi incertae sedis</taxon>
        <taxon>Zoopagomycota</taxon>
        <taxon>Kickxellomycotina</taxon>
        <taxon>Harpellomycetes</taxon>
        <taxon>Harpellales</taxon>
        <taxon>Legeriomycetaceae</taxon>
        <taxon>Smittium</taxon>
    </lineage>
</organism>
<dbReference type="EC" id="2.7.7.2" evidence="2"/>
<dbReference type="GO" id="GO:0006747">
    <property type="term" value="P:FAD biosynthetic process"/>
    <property type="evidence" value="ECO:0007669"/>
    <property type="project" value="TreeGrafter"/>
</dbReference>
<accession>A0A2T9Y606</accession>
<evidence type="ECO:0000313" key="15">
    <source>
        <dbReference type="Proteomes" id="UP000245383"/>
    </source>
</evidence>
<dbReference type="SUPFAM" id="SSF52402">
    <property type="entry name" value="Adenine nucleotide alpha hydrolases-like"/>
    <property type="match status" value="1"/>
</dbReference>
<evidence type="ECO:0000259" key="13">
    <source>
        <dbReference type="Pfam" id="PF01507"/>
    </source>
</evidence>
<gene>
    <name evidence="14" type="ORF">BB561_006184</name>
</gene>
<evidence type="ECO:0000256" key="7">
    <source>
        <dbReference type="ARBA" id="ARBA00022741"/>
    </source>
</evidence>
<evidence type="ECO:0000256" key="9">
    <source>
        <dbReference type="ARBA" id="ARBA00022840"/>
    </source>
</evidence>
<keyword evidence="9" id="KW-0067">ATP-binding</keyword>
<keyword evidence="4" id="KW-0288">FMN</keyword>
<dbReference type="InterPro" id="IPR014729">
    <property type="entry name" value="Rossmann-like_a/b/a_fold"/>
</dbReference>
<evidence type="ECO:0000256" key="8">
    <source>
        <dbReference type="ARBA" id="ARBA00022827"/>
    </source>
</evidence>
<dbReference type="OrthoDB" id="270728at2759"/>
<keyword evidence="5" id="KW-0808">Transferase</keyword>
<name>A0A2T9Y606_9FUNG</name>
<evidence type="ECO:0000256" key="10">
    <source>
        <dbReference type="ARBA" id="ARBA00031145"/>
    </source>
</evidence>
<dbReference type="GO" id="GO:0003919">
    <property type="term" value="F:FMN adenylyltransferase activity"/>
    <property type="evidence" value="ECO:0007669"/>
    <property type="project" value="UniProtKB-EC"/>
</dbReference>
<evidence type="ECO:0000256" key="12">
    <source>
        <dbReference type="ARBA" id="ARBA00049494"/>
    </source>
</evidence>
<dbReference type="STRING" id="133385.A0A2T9Y606"/>
<dbReference type="Proteomes" id="UP000245383">
    <property type="component" value="Unassembled WGS sequence"/>
</dbReference>
<dbReference type="EMBL" id="MBFR01000448">
    <property type="protein sequence ID" value="PVU87770.1"/>
    <property type="molecule type" value="Genomic_DNA"/>
</dbReference>
<evidence type="ECO:0000256" key="6">
    <source>
        <dbReference type="ARBA" id="ARBA00022695"/>
    </source>
</evidence>
<evidence type="ECO:0000256" key="3">
    <source>
        <dbReference type="ARBA" id="ARBA00022630"/>
    </source>
</evidence>
<evidence type="ECO:0000256" key="5">
    <source>
        <dbReference type="ARBA" id="ARBA00022679"/>
    </source>
</evidence>
<evidence type="ECO:0000256" key="1">
    <source>
        <dbReference type="ARBA" id="ARBA00004726"/>
    </source>
</evidence>
<keyword evidence="15" id="KW-1185">Reference proteome</keyword>
<comment type="caution">
    <text evidence="14">The sequence shown here is derived from an EMBL/GenBank/DDBJ whole genome shotgun (WGS) entry which is preliminary data.</text>
</comment>
<reference evidence="14 15" key="1">
    <citation type="journal article" date="2018" name="MBio">
        <title>Comparative Genomics Reveals the Core Gene Toolbox for the Fungus-Insect Symbiosis.</title>
        <authorList>
            <person name="Wang Y."/>
            <person name="Stata M."/>
            <person name="Wang W."/>
            <person name="Stajich J.E."/>
            <person name="White M.M."/>
            <person name="Moncalvo J.M."/>
        </authorList>
    </citation>
    <scope>NUCLEOTIDE SEQUENCE [LARGE SCALE GENOMIC DNA]</scope>
    <source>
        <strain evidence="14 15">SWE-8-4</strain>
    </source>
</reference>
<dbReference type="Gene3D" id="3.40.50.620">
    <property type="entry name" value="HUPs"/>
    <property type="match status" value="1"/>
</dbReference>
<evidence type="ECO:0000313" key="14">
    <source>
        <dbReference type="EMBL" id="PVU87770.1"/>
    </source>
</evidence>
<dbReference type="InterPro" id="IPR002500">
    <property type="entry name" value="PAPS_reduct_dom"/>
</dbReference>
<dbReference type="PANTHER" id="PTHR23293:SF9">
    <property type="entry name" value="FAD SYNTHASE"/>
    <property type="match status" value="1"/>
</dbReference>
<evidence type="ECO:0000256" key="4">
    <source>
        <dbReference type="ARBA" id="ARBA00022643"/>
    </source>
</evidence>
<comment type="catalytic activity">
    <reaction evidence="12">
        <text>FMN + ATP + H(+) = FAD + diphosphate</text>
        <dbReference type="Rhea" id="RHEA:17237"/>
        <dbReference type="ChEBI" id="CHEBI:15378"/>
        <dbReference type="ChEBI" id="CHEBI:30616"/>
        <dbReference type="ChEBI" id="CHEBI:33019"/>
        <dbReference type="ChEBI" id="CHEBI:57692"/>
        <dbReference type="ChEBI" id="CHEBI:58210"/>
        <dbReference type="EC" id="2.7.7.2"/>
    </reaction>
</comment>
<feature type="domain" description="Phosphoadenosine phosphosulphate reductase" evidence="13">
    <location>
        <begin position="183"/>
        <end position="317"/>
    </location>
</feature>
<dbReference type="AlphaFoldDB" id="A0A2T9Y606"/>
<proteinExistence type="predicted"/>
<keyword evidence="3" id="KW-0285">Flavoprotein</keyword>
<evidence type="ECO:0000256" key="11">
    <source>
        <dbReference type="ARBA" id="ARBA00031871"/>
    </source>
</evidence>